<dbReference type="Pfam" id="PF02581">
    <property type="entry name" value="TMP-TENI"/>
    <property type="match status" value="1"/>
</dbReference>
<keyword evidence="4 10" id="KW-0479">Metal-binding</keyword>
<comment type="caution">
    <text evidence="15">The sequence shown here is derived from an EMBL/GenBank/DDBJ whole genome shotgun (WGS) entry which is preliminary data.</text>
</comment>
<dbReference type="GO" id="GO:0009228">
    <property type="term" value="P:thiamine biosynthetic process"/>
    <property type="evidence" value="ECO:0007669"/>
    <property type="project" value="UniProtKB-KW"/>
</dbReference>
<dbReference type="Proteomes" id="UP000218598">
    <property type="component" value="Unassembled WGS sequence"/>
</dbReference>
<dbReference type="PANTHER" id="PTHR20857:SF15">
    <property type="entry name" value="THIAMINE-PHOSPHATE SYNTHASE"/>
    <property type="match status" value="1"/>
</dbReference>
<feature type="binding site" evidence="10">
    <location>
        <position position="191"/>
    </location>
    <ligand>
        <name>2-[(2R,5Z)-2-carboxy-4-methylthiazol-5(2H)-ylidene]ethyl phosphate</name>
        <dbReference type="ChEBI" id="CHEBI:62899"/>
    </ligand>
</feature>
<evidence type="ECO:0000256" key="9">
    <source>
        <dbReference type="ARBA" id="ARBA00047883"/>
    </source>
</evidence>
<protein>
    <recommendedName>
        <fullName evidence="10">Thiamine-phosphate synthase</fullName>
        <shortName evidence="10">TP synthase</shortName>
        <shortName evidence="10">TPS</shortName>
        <ecNumber evidence="10">2.5.1.3</ecNumber>
    </recommendedName>
    <alternativeName>
        <fullName evidence="10">Thiamine-phosphate pyrophosphorylase</fullName>
        <shortName evidence="10">TMP pyrophosphorylase</shortName>
        <shortName evidence="10">TMP-PPase</shortName>
    </alternativeName>
</protein>
<feature type="binding site" evidence="10">
    <location>
        <begin position="150"/>
        <end position="152"/>
    </location>
    <ligand>
        <name>2-[(2R,5Z)-2-carboxy-4-methylthiazol-5(2H)-ylidene]ethyl phosphate</name>
        <dbReference type="ChEBI" id="CHEBI:62899"/>
    </ligand>
</feature>
<evidence type="ECO:0000256" key="6">
    <source>
        <dbReference type="ARBA" id="ARBA00022977"/>
    </source>
</evidence>
<feature type="region of interest" description="Disordered" evidence="13">
    <location>
        <begin position="234"/>
        <end position="265"/>
    </location>
</feature>
<feature type="binding site" evidence="10">
    <location>
        <position position="104"/>
    </location>
    <ligand>
        <name>Mg(2+)</name>
        <dbReference type="ChEBI" id="CHEBI:18420"/>
    </ligand>
</feature>
<evidence type="ECO:0000256" key="1">
    <source>
        <dbReference type="ARBA" id="ARBA00003814"/>
    </source>
</evidence>
<sequence length="265" mass="26842">MTRPSLRAAHECDLRLYHVTDSALSGGIGAVPAVVLAAVRGGAGMIQLRDKDATDADLVELVEECRRVLGAQLGARAAQIPLVVDDRLAVAEQTRCHLHVGQDDATPAYAREVLGPDLMIGLSTGTPAQVREALAAGEADLLGIGPIHSTATKTDAAAPLGIDGLTACLAPWHEAARTVGSPLPRTVAIGGIDETAAAPIAATGVEGICVVSQIAAAADPQAASARLLAAFTRGAGQASNSGRGPAGRPRIGHRIGHGIGQEDQA</sequence>
<feature type="binding site" evidence="10">
    <location>
        <position position="123"/>
    </location>
    <ligand>
        <name>4-amino-2-methyl-5-(diphosphooxymethyl)pyrimidine</name>
        <dbReference type="ChEBI" id="CHEBI:57841"/>
    </ligand>
</feature>
<comment type="similarity">
    <text evidence="10 11">Belongs to the thiamine-phosphate synthase family.</text>
</comment>
<dbReference type="HAMAP" id="MF_00097">
    <property type="entry name" value="TMP_synthase"/>
    <property type="match status" value="1"/>
</dbReference>
<dbReference type="RefSeq" id="WP_096163351.1">
    <property type="nucleotide sequence ID" value="NZ_BAAAIQ010000026.1"/>
</dbReference>
<comment type="pathway">
    <text evidence="2 10 12">Cofactor biosynthesis; thiamine diphosphate biosynthesis; thiamine phosphate from 4-amino-2-methyl-5-diphosphomethylpyrimidine and 4-methyl-5-(2-phosphoethyl)-thiazole: step 1/1.</text>
</comment>
<comment type="catalytic activity">
    <reaction evidence="9 10 11">
        <text>2-[(2R,5Z)-2-carboxy-4-methylthiazol-5(2H)-ylidene]ethyl phosphate + 4-amino-2-methyl-5-(diphosphooxymethyl)pyrimidine + 2 H(+) = thiamine phosphate + CO2 + diphosphate</text>
        <dbReference type="Rhea" id="RHEA:47844"/>
        <dbReference type="ChEBI" id="CHEBI:15378"/>
        <dbReference type="ChEBI" id="CHEBI:16526"/>
        <dbReference type="ChEBI" id="CHEBI:33019"/>
        <dbReference type="ChEBI" id="CHEBI:37575"/>
        <dbReference type="ChEBI" id="CHEBI:57841"/>
        <dbReference type="ChEBI" id="CHEBI:62899"/>
        <dbReference type="EC" id="2.5.1.3"/>
    </reaction>
</comment>
<feature type="binding site" evidence="10">
    <location>
        <position position="153"/>
    </location>
    <ligand>
        <name>4-amino-2-methyl-5-(diphosphooxymethyl)pyrimidine</name>
        <dbReference type="ChEBI" id="CHEBI:57841"/>
    </ligand>
</feature>
<evidence type="ECO:0000256" key="3">
    <source>
        <dbReference type="ARBA" id="ARBA00022679"/>
    </source>
</evidence>
<dbReference type="InterPro" id="IPR022998">
    <property type="entry name" value="ThiamineP_synth_TenI"/>
</dbReference>
<dbReference type="PANTHER" id="PTHR20857">
    <property type="entry name" value="THIAMINE-PHOSPHATE PYROPHOSPHORYLASE"/>
    <property type="match status" value="1"/>
</dbReference>
<name>A0A2A3YLY5_9MICO</name>
<proteinExistence type="inferred from homology"/>
<comment type="catalytic activity">
    <reaction evidence="7 10 11">
        <text>4-methyl-5-(2-phosphooxyethyl)-thiazole + 4-amino-2-methyl-5-(diphosphooxymethyl)pyrimidine + H(+) = thiamine phosphate + diphosphate</text>
        <dbReference type="Rhea" id="RHEA:22328"/>
        <dbReference type="ChEBI" id="CHEBI:15378"/>
        <dbReference type="ChEBI" id="CHEBI:33019"/>
        <dbReference type="ChEBI" id="CHEBI:37575"/>
        <dbReference type="ChEBI" id="CHEBI:57841"/>
        <dbReference type="ChEBI" id="CHEBI:58296"/>
        <dbReference type="EC" id="2.5.1.3"/>
    </reaction>
</comment>
<keyword evidence="16" id="KW-1185">Reference proteome</keyword>
<evidence type="ECO:0000256" key="8">
    <source>
        <dbReference type="ARBA" id="ARBA00047851"/>
    </source>
</evidence>
<evidence type="ECO:0000256" key="2">
    <source>
        <dbReference type="ARBA" id="ARBA00005165"/>
    </source>
</evidence>
<dbReference type="OrthoDB" id="3243336at2"/>
<dbReference type="EMBL" id="NRGR01000007">
    <property type="protein sequence ID" value="PCC40300.1"/>
    <property type="molecule type" value="Genomic_DNA"/>
</dbReference>
<comment type="cofactor">
    <cofactor evidence="10">
        <name>Mg(2+)</name>
        <dbReference type="ChEBI" id="CHEBI:18420"/>
    </cofactor>
    <text evidence="10">Binds 1 Mg(2+) ion per subunit.</text>
</comment>
<gene>
    <name evidence="10 15" type="primary">thiE</name>
    <name evidence="15" type="ORF">CIK66_03890</name>
</gene>
<feature type="binding site" evidence="10">
    <location>
        <position position="85"/>
    </location>
    <ligand>
        <name>4-amino-2-methyl-5-(diphosphooxymethyl)pyrimidine</name>
        <dbReference type="ChEBI" id="CHEBI:57841"/>
    </ligand>
</feature>
<dbReference type="GO" id="GO:0005737">
    <property type="term" value="C:cytoplasm"/>
    <property type="evidence" value="ECO:0007669"/>
    <property type="project" value="TreeGrafter"/>
</dbReference>
<evidence type="ECO:0000256" key="10">
    <source>
        <dbReference type="HAMAP-Rule" id="MF_00097"/>
    </source>
</evidence>
<feature type="binding site" evidence="10">
    <location>
        <begin position="47"/>
        <end position="51"/>
    </location>
    <ligand>
        <name>4-amino-2-methyl-5-(diphosphooxymethyl)pyrimidine</name>
        <dbReference type="ChEBI" id="CHEBI:57841"/>
    </ligand>
</feature>
<keyword evidence="5 10" id="KW-0460">Magnesium</keyword>
<feature type="binding site" evidence="10">
    <location>
        <position position="86"/>
    </location>
    <ligand>
        <name>Mg(2+)</name>
        <dbReference type="ChEBI" id="CHEBI:18420"/>
    </ligand>
</feature>
<evidence type="ECO:0000256" key="5">
    <source>
        <dbReference type="ARBA" id="ARBA00022842"/>
    </source>
</evidence>
<evidence type="ECO:0000256" key="7">
    <source>
        <dbReference type="ARBA" id="ARBA00047334"/>
    </source>
</evidence>
<dbReference type="GeneID" id="95325955"/>
<reference evidence="15 16" key="1">
    <citation type="journal article" date="2017" name="Elife">
        <title>Extensive horizontal gene transfer in cheese-associated bacteria.</title>
        <authorList>
            <person name="Bonham K.S."/>
            <person name="Wolfe B.E."/>
            <person name="Dutton R.J."/>
        </authorList>
    </citation>
    <scope>NUCLEOTIDE SEQUENCE [LARGE SCALE GENOMIC DNA]</scope>
    <source>
        <strain evidence="15 16">341_9</strain>
    </source>
</reference>
<keyword evidence="6 10" id="KW-0784">Thiamine biosynthesis</keyword>
<evidence type="ECO:0000256" key="11">
    <source>
        <dbReference type="RuleBase" id="RU003826"/>
    </source>
</evidence>
<dbReference type="SUPFAM" id="SSF51391">
    <property type="entry name" value="Thiamin phosphate synthase"/>
    <property type="match status" value="1"/>
</dbReference>
<dbReference type="GO" id="GO:0004789">
    <property type="term" value="F:thiamine-phosphate diphosphorylase activity"/>
    <property type="evidence" value="ECO:0007669"/>
    <property type="project" value="UniProtKB-UniRule"/>
</dbReference>
<dbReference type="NCBIfam" id="TIGR00693">
    <property type="entry name" value="thiE"/>
    <property type="match status" value="1"/>
</dbReference>
<dbReference type="InterPro" id="IPR036206">
    <property type="entry name" value="ThiamineP_synth_sf"/>
</dbReference>
<dbReference type="EC" id="2.5.1.3" evidence="10"/>
<evidence type="ECO:0000256" key="12">
    <source>
        <dbReference type="RuleBase" id="RU004253"/>
    </source>
</evidence>
<dbReference type="UniPathway" id="UPA00060">
    <property type="reaction ID" value="UER00141"/>
</dbReference>
<dbReference type="GO" id="GO:0009229">
    <property type="term" value="P:thiamine diphosphate biosynthetic process"/>
    <property type="evidence" value="ECO:0007669"/>
    <property type="project" value="UniProtKB-UniRule"/>
</dbReference>
<dbReference type="Gene3D" id="3.20.20.70">
    <property type="entry name" value="Aldolase class I"/>
    <property type="match status" value="1"/>
</dbReference>
<evidence type="ECO:0000313" key="16">
    <source>
        <dbReference type="Proteomes" id="UP000218598"/>
    </source>
</evidence>
<dbReference type="InterPro" id="IPR034291">
    <property type="entry name" value="TMP_synthase"/>
</dbReference>
<dbReference type="InterPro" id="IPR013785">
    <property type="entry name" value="Aldolase_TIM"/>
</dbReference>
<feature type="binding site" evidence="10">
    <location>
        <begin position="211"/>
        <end position="212"/>
    </location>
    <ligand>
        <name>2-[(2R,5Z)-2-carboxy-4-methylthiazol-5(2H)-ylidene]ethyl phosphate</name>
        <dbReference type="ChEBI" id="CHEBI:62899"/>
    </ligand>
</feature>
<accession>A0A2A3YLY5</accession>
<comment type="function">
    <text evidence="1 10">Condenses 4-methyl-5-(beta-hydroxyethyl)thiazole monophosphate (THZ-P) and 2-methyl-4-amino-5-hydroxymethyl pyrimidine pyrophosphate (HMP-PP) to form thiamine monophosphate (TMP).</text>
</comment>
<evidence type="ECO:0000313" key="15">
    <source>
        <dbReference type="EMBL" id="PCC40300.1"/>
    </source>
</evidence>
<evidence type="ECO:0000256" key="13">
    <source>
        <dbReference type="SAM" id="MobiDB-lite"/>
    </source>
</evidence>
<dbReference type="GO" id="GO:0000287">
    <property type="term" value="F:magnesium ion binding"/>
    <property type="evidence" value="ECO:0007669"/>
    <property type="project" value="UniProtKB-UniRule"/>
</dbReference>
<comment type="catalytic activity">
    <reaction evidence="8 10 11">
        <text>2-(2-carboxy-4-methylthiazol-5-yl)ethyl phosphate + 4-amino-2-methyl-5-(diphosphooxymethyl)pyrimidine + 2 H(+) = thiamine phosphate + CO2 + diphosphate</text>
        <dbReference type="Rhea" id="RHEA:47848"/>
        <dbReference type="ChEBI" id="CHEBI:15378"/>
        <dbReference type="ChEBI" id="CHEBI:16526"/>
        <dbReference type="ChEBI" id="CHEBI:33019"/>
        <dbReference type="ChEBI" id="CHEBI:37575"/>
        <dbReference type="ChEBI" id="CHEBI:57841"/>
        <dbReference type="ChEBI" id="CHEBI:62890"/>
        <dbReference type="EC" id="2.5.1.3"/>
    </reaction>
</comment>
<dbReference type="CDD" id="cd00564">
    <property type="entry name" value="TMP_TenI"/>
    <property type="match status" value="1"/>
</dbReference>
<organism evidence="15 16">
    <name type="scientific">Brachybacterium alimentarium</name>
    <dbReference type="NCBI Taxonomy" id="47845"/>
    <lineage>
        <taxon>Bacteria</taxon>
        <taxon>Bacillati</taxon>
        <taxon>Actinomycetota</taxon>
        <taxon>Actinomycetes</taxon>
        <taxon>Micrococcales</taxon>
        <taxon>Dermabacteraceae</taxon>
        <taxon>Brachybacterium</taxon>
    </lineage>
</organism>
<evidence type="ECO:0000259" key="14">
    <source>
        <dbReference type="Pfam" id="PF02581"/>
    </source>
</evidence>
<keyword evidence="3 10" id="KW-0808">Transferase</keyword>
<feature type="domain" description="Thiamine phosphate synthase/TenI" evidence="14">
    <location>
        <begin position="16"/>
        <end position="214"/>
    </location>
</feature>
<dbReference type="AlphaFoldDB" id="A0A2A3YLY5"/>
<evidence type="ECO:0000256" key="4">
    <source>
        <dbReference type="ARBA" id="ARBA00022723"/>
    </source>
</evidence>